<evidence type="ECO:0000256" key="1">
    <source>
        <dbReference type="SAM" id="MobiDB-lite"/>
    </source>
</evidence>
<evidence type="ECO:0000313" key="2">
    <source>
        <dbReference type="EMBL" id="OAF59901.1"/>
    </source>
</evidence>
<feature type="compositionally biased region" description="Polar residues" evidence="1">
    <location>
        <begin position="39"/>
        <end position="61"/>
    </location>
</feature>
<dbReference type="eggNOG" id="ENOG502SRFI">
    <property type="taxonomic scope" value="Eukaryota"/>
</dbReference>
<dbReference type="GeneID" id="36286099"/>
<feature type="compositionally biased region" description="Basic and acidic residues" evidence="1">
    <location>
        <begin position="16"/>
        <end position="29"/>
    </location>
</feature>
<dbReference type="VEuPathDB" id="FungiDB:GMDG_04576"/>
<organism evidence="2">
    <name type="scientific">Pseudogymnoascus destructans</name>
    <dbReference type="NCBI Taxonomy" id="655981"/>
    <lineage>
        <taxon>Eukaryota</taxon>
        <taxon>Fungi</taxon>
        <taxon>Dikarya</taxon>
        <taxon>Ascomycota</taxon>
        <taxon>Pezizomycotina</taxon>
        <taxon>Leotiomycetes</taxon>
        <taxon>Thelebolales</taxon>
        <taxon>Thelebolaceae</taxon>
        <taxon>Pseudogymnoascus</taxon>
    </lineage>
</organism>
<feature type="compositionally biased region" description="Polar residues" evidence="1">
    <location>
        <begin position="70"/>
        <end position="81"/>
    </location>
</feature>
<gene>
    <name evidence="2" type="ORF">VC83_03022</name>
</gene>
<reference evidence="2" key="1">
    <citation type="submission" date="2016-03" db="EMBL/GenBank/DDBJ databases">
        <title>Updated assembly of Pseudogymnoascus destructans, the fungus causing white-nose syndrome of bats.</title>
        <authorList>
            <person name="Palmer J.M."/>
            <person name="Drees K.P."/>
            <person name="Foster J.T."/>
            <person name="Lindner D.L."/>
        </authorList>
    </citation>
    <scope>NUCLEOTIDE SEQUENCE [LARGE SCALE GENOMIC DNA]</scope>
    <source>
        <strain evidence="2">20631-21</strain>
    </source>
</reference>
<dbReference type="RefSeq" id="XP_024325184.1">
    <property type="nucleotide sequence ID" value="XM_024466671.1"/>
</dbReference>
<protein>
    <submittedName>
        <fullName evidence="2">Uncharacterized protein</fullName>
    </submittedName>
</protein>
<proteinExistence type="predicted"/>
<accession>A0A177AF77</accession>
<feature type="region of interest" description="Disordered" evidence="1">
    <location>
        <begin position="143"/>
        <end position="228"/>
    </location>
</feature>
<dbReference type="EMBL" id="KV441392">
    <property type="protein sequence ID" value="OAF59901.1"/>
    <property type="molecule type" value="Genomic_DNA"/>
</dbReference>
<dbReference type="OrthoDB" id="5383057at2759"/>
<feature type="region of interest" description="Disordered" evidence="1">
    <location>
        <begin position="1"/>
        <end position="124"/>
    </location>
</feature>
<feature type="compositionally biased region" description="Low complexity" evidence="1">
    <location>
        <begin position="197"/>
        <end position="207"/>
    </location>
</feature>
<dbReference type="Proteomes" id="UP000077154">
    <property type="component" value="Unassembled WGS sequence"/>
</dbReference>
<feature type="compositionally biased region" description="Polar residues" evidence="1">
    <location>
        <begin position="106"/>
        <end position="115"/>
    </location>
</feature>
<name>A0A177AF77_9PEZI</name>
<dbReference type="AlphaFoldDB" id="A0A177AF77"/>
<sequence>MSFMDNAPNIEASTRNPDHPGGKKVHDTHAPPIIENPGSIASDSLAAESTNAHGAFSQNKNAEPLGVTGAHSTFANKNTSGAEKLPPTHHASSRADPTISADDYTHNNNKMNLQPQPAPGYDREDEQLLKGNAVPAPGYVDQVLEGSEGSRPKGTNLTEVPRGKRFDGGEGENASFNGEIGTGMDPARQAEQGMRTRGAQGARAGAAGRRGEGGGGRGMYDDIGDENA</sequence>